<gene>
    <name evidence="2" type="ORF">SAMN05216259_101470</name>
</gene>
<accession>A0A1G9W0H9</accession>
<dbReference type="RefSeq" id="WP_093782515.1">
    <property type="nucleotide sequence ID" value="NZ_FNIE01000001.1"/>
</dbReference>
<dbReference type="NCBIfam" id="TIGR01868">
    <property type="entry name" value="casD_Cas5e"/>
    <property type="match status" value="1"/>
</dbReference>
<organism evidence="2 3">
    <name type="scientific">Actinacidiphila guanduensis</name>
    <dbReference type="NCBI Taxonomy" id="310781"/>
    <lineage>
        <taxon>Bacteria</taxon>
        <taxon>Bacillati</taxon>
        <taxon>Actinomycetota</taxon>
        <taxon>Actinomycetes</taxon>
        <taxon>Kitasatosporales</taxon>
        <taxon>Streptomycetaceae</taxon>
        <taxon>Actinacidiphila</taxon>
    </lineage>
</organism>
<dbReference type="STRING" id="310781.SAMN05216259_101470"/>
<name>A0A1G9W0H9_9ACTN</name>
<evidence type="ECO:0000313" key="3">
    <source>
        <dbReference type="Proteomes" id="UP000199341"/>
    </source>
</evidence>
<dbReference type="InterPro" id="IPR013422">
    <property type="entry name" value="CRISPR-assoc_prot_Cas5_N"/>
</dbReference>
<dbReference type="InterPro" id="IPR021124">
    <property type="entry name" value="CRISPR-assoc_prot_Cas5"/>
</dbReference>
<evidence type="ECO:0000313" key="2">
    <source>
        <dbReference type="EMBL" id="SDM78002.1"/>
    </source>
</evidence>
<dbReference type="GO" id="GO:0003723">
    <property type="term" value="F:RNA binding"/>
    <property type="evidence" value="ECO:0007669"/>
    <property type="project" value="InterPro"/>
</dbReference>
<proteinExistence type="predicted"/>
<protein>
    <submittedName>
        <fullName evidence="2">CRISPR system Cascade subunit CasD</fullName>
    </submittedName>
</protein>
<dbReference type="InterPro" id="IPR010147">
    <property type="entry name" value="CRISPR-assoc_prot_CasD"/>
</dbReference>
<sequence>MNEPHVLLIRLAGPLQSWGLTGRFARRDTHSRPTKSGVIGLCAAALGLSRGESLGALTEVLFGVRADRPGTPLRDYHTVGGGRFPLRPRDLLTDHQRAAKATAEVPDGEGQGPFGRAELDAWYGSPKYVAADPVSGALVSGEVRRHALITERWYLADAVFLVGLEHSDAVFLERIAFALEHPKRLLWLGRKACPPSGDLALGVVPGSLRDVFEAHALLPDASATYGAEPVAVAKVRPWAWIESPQPLPGVPDQPVRFNADGGVRSVGPLSDQPVRFDADGGVHSLRWETRHRITIAPNARGWDIIP</sequence>
<dbReference type="OrthoDB" id="3189549at2"/>
<dbReference type="Pfam" id="PF09704">
    <property type="entry name" value="Cas_Cas5d"/>
    <property type="match status" value="1"/>
</dbReference>
<dbReference type="Proteomes" id="UP000199341">
    <property type="component" value="Unassembled WGS sequence"/>
</dbReference>
<dbReference type="AlphaFoldDB" id="A0A1G9W0H9"/>
<dbReference type="NCBIfam" id="TIGR02593">
    <property type="entry name" value="CRISPR_cas5"/>
    <property type="match status" value="1"/>
</dbReference>
<keyword evidence="3" id="KW-1185">Reference proteome</keyword>
<keyword evidence="1" id="KW-0051">Antiviral defense</keyword>
<evidence type="ECO:0000256" key="1">
    <source>
        <dbReference type="ARBA" id="ARBA00023118"/>
    </source>
</evidence>
<dbReference type="GO" id="GO:0051607">
    <property type="term" value="P:defense response to virus"/>
    <property type="evidence" value="ECO:0007669"/>
    <property type="project" value="UniProtKB-KW"/>
</dbReference>
<dbReference type="GO" id="GO:0043571">
    <property type="term" value="P:maintenance of CRISPR repeat elements"/>
    <property type="evidence" value="ECO:0007669"/>
    <property type="project" value="InterPro"/>
</dbReference>
<dbReference type="CDD" id="cd09645">
    <property type="entry name" value="Cas5_I-E"/>
    <property type="match status" value="1"/>
</dbReference>
<dbReference type="EMBL" id="FNIE01000001">
    <property type="protein sequence ID" value="SDM78002.1"/>
    <property type="molecule type" value="Genomic_DNA"/>
</dbReference>
<reference evidence="2 3" key="1">
    <citation type="submission" date="2016-10" db="EMBL/GenBank/DDBJ databases">
        <authorList>
            <person name="de Groot N.N."/>
        </authorList>
    </citation>
    <scope>NUCLEOTIDE SEQUENCE [LARGE SCALE GENOMIC DNA]</scope>
    <source>
        <strain evidence="2 3">CGMCC 4.2022</strain>
    </source>
</reference>
<dbReference type="Gene3D" id="3.30.70.2660">
    <property type="match status" value="1"/>
</dbReference>